<dbReference type="PANTHER" id="PTHR43105">
    <property type="entry name" value="RESPIRATORY NITRATE REDUCTASE"/>
    <property type="match status" value="1"/>
</dbReference>
<reference evidence="7 8" key="1">
    <citation type="submission" date="2020-06" db="EMBL/GenBank/DDBJ databases">
        <title>NJ-3-1, isolated from saline soil.</title>
        <authorList>
            <person name="Cui H.L."/>
            <person name="Shi X."/>
        </authorList>
    </citation>
    <scope>NUCLEOTIDE SEQUENCE [LARGE SCALE GENOMIC DNA]</scope>
    <source>
        <strain evidence="7 8">NJ-3-1</strain>
        <plasmid evidence="7 8">unnamed1</plasmid>
    </source>
</reference>
<organism evidence="7 8">
    <name type="scientific">Halorarum salinum</name>
    <dbReference type="NCBI Taxonomy" id="2743089"/>
    <lineage>
        <taxon>Archaea</taxon>
        <taxon>Methanobacteriati</taxon>
        <taxon>Methanobacteriota</taxon>
        <taxon>Stenosarchaea group</taxon>
        <taxon>Halobacteria</taxon>
        <taxon>Halobacteriales</taxon>
        <taxon>Haloferacaceae</taxon>
        <taxon>Halorarum</taxon>
    </lineage>
</organism>
<evidence type="ECO:0000256" key="5">
    <source>
        <dbReference type="SAM" id="MobiDB-lite"/>
    </source>
</evidence>
<keyword evidence="1" id="KW-0004">4Fe-4S</keyword>
<dbReference type="InterPro" id="IPR006656">
    <property type="entry name" value="Mopterin_OxRdtase"/>
</dbReference>
<keyword evidence="2" id="KW-0479">Metal-binding</keyword>
<dbReference type="GO" id="GO:0043546">
    <property type="term" value="F:molybdopterin cofactor binding"/>
    <property type="evidence" value="ECO:0007669"/>
    <property type="project" value="InterPro"/>
</dbReference>
<dbReference type="AlphaFoldDB" id="A0A7D5QGM5"/>
<dbReference type="InterPro" id="IPR006657">
    <property type="entry name" value="MoPterin_dinucl-bd_dom"/>
</dbReference>
<dbReference type="PANTHER" id="PTHR43105:SF10">
    <property type="entry name" value="NADH-QUINONE OXIDOREDUCTASE SUBUNIT G"/>
    <property type="match status" value="1"/>
</dbReference>
<dbReference type="Proteomes" id="UP000509626">
    <property type="component" value="Plasmid unnamed1"/>
</dbReference>
<dbReference type="Gene3D" id="3.40.50.740">
    <property type="match status" value="1"/>
</dbReference>
<sequence length="708" mass="74787">MTDPVPTTCMRCAVGCGHLQGRVDTGYGIASVRGDVSHPVNRGLACQRGIRETADPAGEWLTRPLIREGDELLPTTWDVALDRVVEAFSTAVDGNRDGVAVLGSGQQTNEAAYALGKLARGGFGTRYYDANTTLCMASAVTAYYDAFGSDAPPCTYDDVDDARTHVVWGANPAVAHPVMFRWIEESARGDGSRLVVVDPVETKTASVADDHVALDPGTDLALARAVLARLVERDDLDREFVAESTTGFDDLEAALPAVEAAAGTAGVDPETVDALAAAFADPTLVYWGMGVNQSTQGTNTAAALVDLCLATGNLGPGTGPFSLTGQANSMGTRVVSSKGSWPGQRPFEDPDERRIVAEAWSVPLDRLPDDAGPGPVGTVEAVEDGPVEAVWAVATNPVAGMPDGSTVRERLEDAFLVVQDAFRTETVEVADVVLPAATWGESDGTTTNMERRVSRVRPAMDLPPGIRTDLDVITTIGNRVAPGLFDRTEPEPVFEELAALTAGTPADLSGISYGRLDAEGAVRWPAPDAVSEGGYRYLADGEWAFETPSGRARFSTARHEGVPEPVDDDYPLTLTTGREVDGYNTGVRSRDAGTPDAPLARVHPATIDGTDLGFESAPAKLGTDEDGSADAAIESRRGAVPVRVEADPAVPEGLVWLPIHHPRTNELTLPETDPRSDEPNFKQCAVRLCPADANRADPVADAEVIRGD</sequence>
<dbReference type="Gene3D" id="2.20.25.90">
    <property type="entry name" value="ADC-like domains"/>
    <property type="match status" value="1"/>
</dbReference>
<accession>A0A7D5QGM5</accession>
<dbReference type="RefSeq" id="WP_179270764.1">
    <property type="nucleotide sequence ID" value="NZ_CP058580.1"/>
</dbReference>
<dbReference type="Pfam" id="PF01568">
    <property type="entry name" value="Molydop_binding"/>
    <property type="match status" value="1"/>
</dbReference>
<dbReference type="SUPFAM" id="SSF53706">
    <property type="entry name" value="Formate dehydrogenase/DMSO reductase, domains 1-3"/>
    <property type="match status" value="1"/>
</dbReference>
<keyword evidence="3" id="KW-0408">Iron</keyword>
<keyword evidence="4" id="KW-0411">Iron-sulfur</keyword>
<dbReference type="Gene3D" id="3.40.228.10">
    <property type="entry name" value="Dimethylsulfoxide Reductase, domain 2"/>
    <property type="match status" value="1"/>
</dbReference>
<keyword evidence="8" id="KW-1185">Reference proteome</keyword>
<feature type="region of interest" description="Disordered" evidence="5">
    <location>
        <begin position="556"/>
        <end position="602"/>
    </location>
</feature>
<evidence type="ECO:0000256" key="2">
    <source>
        <dbReference type="ARBA" id="ARBA00022723"/>
    </source>
</evidence>
<dbReference type="InterPro" id="IPR009010">
    <property type="entry name" value="Asp_de-COase-like_dom_sf"/>
</dbReference>
<dbReference type="GO" id="GO:0046872">
    <property type="term" value="F:metal ion binding"/>
    <property type="evidence" value="ECO:0007669"/>
    <property type="project" value="UniProtKB-KW"/>
</dbReference>
<dbReference type="GeneID" id="56039900"/>
<dbReference type="GO" id="GO:0016491">
    <property type="term" value="F:oxidoreductase activity"/>
    <property type="evidence" value="ECO:0007669"/>
    <property type="project" value="InterPro"/>
</dbReference>
<keyword evidence="7" id="KW-0614">Plasmid</keyword>
<dbReference type="SMART" id="SM00926">
    <property type="entry name" value="Molybdop_Fe4S4"/>
    <property type="match status" value="1"/>
</dbReference>
<dbReference type="GO" id="GO:0016020">
    <property type="term" value="C:membrane"/>
    <property type="evidence" value="ECO:0007669"/>
    <property type="project" value="TreeGrafter"/>
</dbReference>
<protein>
    <submittedName>
        <fullName evidence="7">Molybdopterin-dependent oxidoreductase</fullName>
    </submittedName>
</protein>
<dbReference type="InterPro" id="IPR006963">
    <property type="entry name" value="Mopterin_OxRdtase_4Fe-4S_dom"/>
</dbReference>
<dbReference type="KEGG" id="halu:HUG12_20535"/>
<dbReference type="InterPro" id="IPR050123">
    <property type="entry name" value="Prok_molybdopt-oxidoreductase"/>
</dbReference>
<dbReference type="Pfam" id="PF00384">
    <property type="entry name" value="Molybdopterin"/>
    <property type="match status" value="1"/>
</dbReference>
<evidence type="ECO:0000313" key="7">
    <source>
        <dbReference type="EMBL" id="QLG64181.1"/>
    </source>
</evidence>
<evidence type="ECO:0000256" key="4">
    <source>
        <dbReference type="ARBA" id="ARBA00023014"/>
    </source>
</evidence>
<evidence type="ECO:0000256" key="1">
    <source>
        <dbReference type="ARBA" id="ARBA00022485"/>
    </source>
</evidence>
<dbReference type="Gene3D" id="2.40.40.20">
    <property type="match status" value="1"/>
</dbReference>
<dbReference type="EMBL" id="CP058580">
    <property type="protein sequence ID" value="QLG64181.1"/>
    <property type="molecule type" value="Genomic_DNA"/>
</dbReference>
<dbReference type="Pfam" id="PF04879">
    <property type="entry name" value="Molybdop_Fe4S4"/>
    <property type="match status" value="1"/>
</dbReference>
<dbReference type="OrthoDB" id="23466at2157"/>
<dbReference type="SUPFAM" id="SSF50692">
    <property type="entry name" value="ADC-like"/>
    <property type="match status" value="1"/>
</dbReference>
<feature type="domain" description="4Fe-4S Mo/W bis-MGD-type" evidence="6">
    <location>
        <begin position="2"/>
        <end position="56"/>
    </location>
</feature>
<evidence type="ECO:0000256" key="3">
    <source>
        <dbReference type="ARBA" id="ARBA00023004"/>
    </source>
</evidence>
<evidence type="ECO:0000259" key="6">
    <source>
        <dbReference type="SMART" id="SM00926"/>
    </source>
</evidence>
<dbReference type="GO" id="GO:0051539">
    <property type="term" value="F:4 iron, 4 sulfur cluster binding"/>
    <property type="evidence" value="ECO:0007669"/>
    <property type="project" value="UniProtKB-KW"/>
</dbReference>
<geneLocation type="plasmid" evidence="7 8">
    <name>unnamed1</name>
</geneLocation>
<name>A0A7D5QGM5_9EURY</name>
<gene>
    <name evidence="7" type="ORF">HUG12_20535</name>
</gene>
<evidence type="ECO:0000313" key="8">
    <source>
        <dbReference type="Proteomes" id="UP000509626"/>
    </source>
</evidence>
<dbReference type="InterPro" id="IPR054894">
    <property type="entry name" value="Nitr_red_NasA"/>
</dbReference>
<proteinExistence type="predicted"/>
<dbReference type="NCBIfam" id="NF041323">
    <property type="entry name" value="Nitr_red_NasA_Halo"/>
    <property type="match status" value="1"/>
</dbReference>